<dbReference type="NCBIfam" id="TIGR01097">
    <property type="entry name" value="PhnE"/>
    <property type="match status" value="1"/>
</dbReference>
<evidence type="ECO:0000256" key="3">
    <source>
        <dbReference type="ARBA" id="ARBA00022475"/>
    </source>
</evidence>
<feature type="domain" description="ABC transmembrane type-1" evidence="8">
    <location>
        <begin position="81"/>
        <end position="264"/>
    </location>
</feature>
<keyword evidence="10" id="KW-1185">Reference proteome</keyword>
<dbReference type="EMBL" id="FODJ01000012">
    <property type="protein sequence ID" value="SEO74186.1"/>
    <property type="molecule type" value="Genomic_DNA"/>
</dbReference>
<dbReference type="CDD" id="cd06261">
    <property type="entry name" value="TM_PBP2"/>
    <property type="match status" value="1"/>
</dbReference>
<dbReference type="STRING" id="872970.SAMN04488134_1129"/>
<dbReference type="InterPro" id="IPR035906">
    <property type="entry name" value="MetI-like_sf"/>
</dbReference>
<dbReference type="InterPro" id="IPR000515">
    <property type="entry name" value="MetI-like"/>
</dbReference>
<dbReference type="RefSeq" id="WP_091499580.1">
    <property type="nucleotide sequence ID" value="NZ_FODJ01000012.1"/>
</dbReference>
<evidence type="ECO:0000256" key="6">
    <source>
        <dbReference type="ARBA" id="ARBA00023136"/>
    </source>
</evidence>
<dbReference type="PANTHER" id="PTHR30043:SF1">
    <property type="entry name" value="ABC TRANSPORT SYSTEM PERMEASE PROTEIN P69"/>
    <property type="match status" value="1"/>
</dbReference>
<feature type="transmembrane region" description="Helical" evidence="7">
    <location>
        <begin position="246"/>
        <end position="264"/>
    </location>
</feature>
<dbReference type="OrthoDB" id="9808005at2"/>
<dbReference type="SUPFAM" id="SSF161098">
    <property type="entry name" value="MetI-like"/>
    <property type="match status" value="1"/>
</dbReference>
<comment type="subcellular location">
    <subcellularLocation>
        <location evidence="1 7">Cell membrane</location>
        <topology evidence="1 7">Multi-pass membrane protein</topology>
    </subcellularLocation>
</comment>
<keyword evidence="2 7" id="KW-0813">Transport</keyword>
<dbReference type="InterPro" id="IPR005769">
    <property type="entry name" value="PhnE/PtxC"/>
</dbReference>
<dbReference type="Proteomes" id="UP000199300">
    <property type="component" value="Unassembled WGS sequence"/>
</dbReference>
<dbReference type="Gene3D" id="1.10.3720.10">
    <property type="entry name" value="MetI-like"/>
    <property type="match status" value="1"/>
</dbReference>
<feature type="transmembrane region" description="Helical" evidence="7">
    <location>
        <begin position="132"/>
        <end position="157"/>
    </location>
</feature>
<dbReference type="PROSITE" id="PS50928">
    <property type="entry name" value="ABC_TM1"/>
    <property type="match status" value="1"/>
</dbReference>
<reference evidence="9 10" key="1">
    <citation type="submission" date="2016-10" db="EMBL/GenBank/DDBJ databases">
        <authorList>
            <person name="de Groot N.N."/>
        </authorList>
    </citation>
    <scope>NUCLEOTIDE SEQUENCE [LARGE SCALE GENOMIC DNA]</scope>
    <source>
        <strain evidence="9 10">CGMCC 1.10434</strain>
    </source>
</reference>
<evidence type="ECO:0000313" key="10">
    <source>
        <dbReference type="Proteomes" id="UP000199300"/>
    </source>
</evidence>
<name>A0A1H8S6L9_9BACI</name>
<proteinExistence type="inferred from homology"/>
<dbReference type="PANTHER" id="PTHR30043">
    <property type="entry name" value="PHOSPHONATES TRANSPORT SYSTEM PERMEASE PROTEIN"/>
    <property type="match status" value="1"/>
</dbReference>
<comment type="similarity">
    <text evidence="7">Belongs to the binding-protein-dependent transport system permease family.</text>
</comment>
<evidence type="ECO:0000256" key="4">
    <source>
        <dbReference type="ARBA" id="ARBA00022692"/>
    </source>
</evidence>
<accession>A0A1H8S6L9</accession>
<dbReference type="GO" id="GO:0015416">
    <property type="term" value="F:ABC-type phosphonate transporter activity"/>
    <property type="evidence" value="ECO:0007669"/>
    <property type="project" value="InterPro"/>
</dbReference>
<feature type="transmembrane region" description="Helical" evidence="7">
    <location>
        <begin position="207"/>
        <end position="234"/>
    </location>
</feature>
<keyword evidence="6 7" id="KW-0472">Membrane</keyword>
<evidence type="ECO:0000256" key="7">
    <source>
        <dbReference type="RuleBase" id="RU363032"/>
    </source>
</evidence>
<evidence type="ECO:0000256" key="5">
    <source>
        <dbReference type="ARBA" id="ARBA00022989"/>
    </source>
</evidence>
<feature type="transmembrane region" description="Helical" evidence="7">
    <location>
        <begin position="24"/>
        <end position="42"/>
    </location>
</feature>
<keyword evidence="3" id="KW-1003">Cell membrane</keyword>
<evidence type="ECO:0000256" key="2">
    <source>
        <dbReference type="ARBA" id="ARBA00022448"/>
    </source>
</evidence>
<protein>
    <submittedName>
        <fullName evidence="9">Phosphonate transport system permease protein</fullName>
    </submittedName>
</protein>
<evidence type="ECO:0000313" key="9">
    <source>
        <dbReference type="EMBL" id="SEO74186.1"/>
    </source>
</evidence>
<evidence type="ECO:0000256" key="1">
    <source>
        <dbReference type="ARBA" id="ARBA00004651"/>
    </source>
</evidence>
<dbReference type="GO" id="GO:0005886">
    <property type="term" value="C:plasma membrane"/>
    <property type="evidence" value="ECO:0007669"/>
    <property type="project" value="UniProtKB-SubCell"/>
</dbReference>
<gene>
    <name evidence="9" type="ORF">SAMN04488134_1129</name>
</gene>
<dbReference type="Pfam" id="PF00528">
    <property type="entry name" value="BPD_transp_1"/>
    <property type="match status" value="1"/>
</dbReference>
<evidence type="ECO:0000259" key="8">
    <source>
        <dbReference type="PROSITE" id="PS50928"/>
    </source>
</evidence>
<feature type="transmembrane region" description="Helical" evidence="7">
    <location>
        <begin position="88"/>
        <end position="111"/>
    </location>
</feature>
<dbReference type="AlphaFoldDB" id="A0A1H8S6L9"/>
<keyword evidence="5 7" id="KW-1133">Transmembrane helix</keyword>
<keyword evidence="4 7" id="KW-0812">Transmembrane</keyword>
<organism evidence="9 10">
    <name type="scientific">Amphibacillus marinus</name>
    <dbReference type="NCBI Taxonomy" id="872970"/>
    <lineage>
        <taxon>Bacteria</taxon>
        <taxon>Bacillati</taxon>
        <taxon>Bacillota</taxon>
        <taxon>Bacilli</taxon>
        <taxon>Bacillales</taxon>
        <taxon>Bacillaceae</taxon>
        <taxon>Amphibacillus</taxon>
    </lineage>
</organism>
<sequence>MAQEKSTTLNQLERYHLTPKKFKLFLVVTIVIVIGLYIAAVFQTEAFPNRIIDGMEIIFKFVIDDLFPPNWSYLNTVARRLLETWNMALFSTTIAAVLALPLSFLASGNIVKSRTAYQFMRNFLNIMRTIPEVILAVLFVATVGIGSVSGILALSVFSAGILAKLISETIEAVDPGPLDAIRASGGNKLQVIAYGVMPQILPQYASYALYVLEINVKASVILGFVGAGGIGVIMQQQLRMFRYDNVATIVFLTFLTVSLIDFISNRLRGHLE</sequence>